<dbReference type="Proteomes" id="UP000244722">
    <property type="component" value="Unassembled WGS sequence"/>
</dbReference>
<sequence>MGVDRLQYGGSHWFKAAINKQISGFLFNGAAQYVVFSPVTQKDLEEINNIRDAHYRGLRFMYIGSERTLIIKFGESLVHQLAYRIFVRCFDEKLSEMGLSRELECIGAAGFSGLGSEKEADSAFKPRSRPFEDDWPTLVFECGFSEFLARLQVDAQWWLENSAGDVKTFIVVSVSKPERSVHLEKWELANEPDPSNPPLFPPTITQEVDIIGEEVRISSKGVTNTSFVIDFTKTMLCEPPACPRGGGNFTFSKEDLVDYAGRIWDASQTSPASDVRIIGSRSCPTGISHVALKAN</sequence>
<proteinExistence type="predicted"/>
<dbReference type="AlphaFoldDB" id="A0A2T6ZY64"/>
<evidence type="ECO:0000313" key="1">
    <source>
        <dbReference type="EMBL" id="PUU80433.1"/>
    </source>
</evidence>
<protein>
    <submittedName>
        <fullName evidence="1">Uncharacterized protein</fullName>
    </submittedName>
</protein>
<gene>
    <name evidence="1" type="ORF">B9Z19DRAFT_975013</name>
</gene>
<evidence type="ECO:0000313" key="2">
    <source>
        <dbReference type="Proteomes" id="UP000244722"/>
    </source>
</evidence>
<organism evidence="1 2">
    <name type="scientific">Tuber borchii</name>
    <name type="common">White truffle</name>
    <dbReference type="NCBI Taxonomy" id="42251"/>
    <lineage>
        <taxon>Eukaryota</taxon>
        <taxon>Fungi</taxon>
        <taxon>Dikarya</taxon>
        <taxon>Ascomycota</taxon>
        <taxon>Pezizomycotina</taxon>
        <taxon>Pezizomycetes</taxon>
        <taxon>Pezizales</taxon>
        <taxon>Tuberaceae</taxon>
        <taxon>Tuber</taxon>
    </lineage>
</organism>
<keyword evidence="2" id="KW-1185">Reference proteome</keyword>
<dbReference type="OrthoDB" id="76567at2759"/>
<reference evidence="1 2" key="1">
    <citation type="submission" date="2017-04" db="EMBL/GenBank/DDBJ databases">
        <title>Draft genome sequence of Tuber borchii Vittad., a whitish edible truffle.</title>
        <authorList>
            <consortium name="DOE Joint Genome Institute"/>
            <person name="Murat C."/>
            <person name="Kuo A."/>
            <person name="Barry K.W."/>
            <person name="Clum A."/>
            <person name="Dockter R.B."/>
            <person name="Fauchery L."/>
            <person name="Iotti M."/>
            <person name="Kohler A."/>
            <person name="Labutti K."/>
            <person name="Lindquist E.A."/>
            <person name="Lipzen A."/>
            <person name="Ohm R.A."/>
            <person name="Wang M."/>
            <person name="Grigoriev I.V."/>
            <person name="Zambonelli A."/>
            <person name="Martin F.M."/>
        </authorList>
    </citation>
    <scope>NUCLEOTIDE SEQUENCE [LARGE SCALE GENOMIC DNA]</scope>
    <source>
        <strain evidence="1 2">Tbo3840</strain>
    </source>
</reference>
<accession>A0A2T6ZY64</accession>
<comment type="caution">
    <text evidence="1">The sequence shown here is derived from an EMBL/GenBank/DDBJ whole genome shotgun (WGS) entry which is preliminary data.</text>
</comment>
<dbReference type="EMBL" id="NESQ01000065">
    <property type="protein sequence ID" value="PUU80433.1"/>
    <property type="molecule type" value="Genomic_DNA"/>
</dbReference>
<name>A0A2T6ZY64_TUBBO</name>